<reference evidence="1 2" key="1">
    <citation type="submission" date="2017-07" db="EMBL/GenBank/DDBJ databases">
        <title>Virulence factors identified in Actinobacillus seminis.</title>
        <authorList>
            <person name="Negrete-Abascal E."/>
            <person name="Vaca-Pacheco S."/>
            <person name="Montes-Garcia F."/>
            <person name="Leyto-Gil A.M."/>
            <person name="Fragoso-Garcia E."/>
            <person name="Carvente-Garcia R."/>
            <person name="Perez-Agueros S."/>
            <person name="Castelan-Sanchez H.G."/>
            <person name="Garcia-Molina A."/>
            <person name="Villamar T.E."/>
            <person name="Vazquez-Cruz C."/>
        </authorList>
    </citation>
    <scope>NUCLEOTIDE SEQUENCE [LARGE SCALE GENOMIC DNA]</scope>
    <source>
        <strain evidence="1 2">ATCC 15768</strain>
    </source>
</reference>
<accession>A0ABX4FMY6</accession>
<dbReference type="Proteomes" id="UP000215738">
    <property type="component" value="Unassembled WGS sequence"/>
</dbReference>
<gene>
    <name evidence="1" type="ORF">CFY87_10745</name>
</gene>
<keyword evidence="2" id="KW-1185">Reference proteome</keyword>
<protein>
    <submittedName>
        <fullName evidence="1">Uncharacterized protein</fullName>
    </submittedName>
</protein>
<dbReference type="Pfam" id="PF07591">
    <property type="entry name" value="PT-HINT"/>
    <property type="match status" value="1"/>
</dbReference>
<organism evidence="1 2">
    <name type="scientific">Actinobacillus seminis</name>
    <dbReference type="NCBI Taxonomy" id="722"/>
    <lineage>
        <taxon>Bacteria</taxon>
        <taxon>Pseudomonadati</taxon>
        <taxon>Pseudomonadota</taxon>
        <taxon>Gammaproteobacteria</taxon>
        <taxon>Pasteurellales</taxon>
        <taxon>Pasteurellaceae</taxon>
        <taxon>Actinobacillus</taxon>
    </lineage>
</organism>
<sequence length="59" mass="6747">MKIGDKVYSKNELIGQISYQQVQAHYHNLYDLTVYVEIIDSYGKTQTIVSNIISLADSH</sequence>
<name>A0ABX4FMY6_9PAST</name>
<proteinExistence type="predicted"/>
<evidence type="ECO:0000313" key="1">
    <source>
        <dbReference type="EMBL" id="OZN24163.1"/>
    </source>
</evidence>
<comment type="caution">
    <text evidence="1">The sequence shown here is derived from an EMBL/GenBank/DDBJ whole genome shotgun (WGS) entry which is preliminary data.</text>
</comment>
<evidence type="ECO:0000313" key="2">
    <source>
        <dbReference type="Proteomes" id="UP000215738"/>
    </source>
</evidence>
<dbReference type="EMBL" id="NLFK01000013">
    <property type="protein sequence ID" value="OZN24163.1"/>
    <property type="molecule type" value="Genomic_DNA"/>
</dbReference>